<dbReference type="EMBL" id="MN109413">
    <property type="protein sequence ID" value="QHQ98710.1"/>
    <property type="molecule type" value="mRNA"/>
</dbReference>
<dbReference type="GO" id="GO:0016651">
    <property type="term" value="F:oxidoreductase activity, acting on NAD(P)H"/>
    <property type="evidence" value="ECO:0007669"/>
    <property type="project" value="InterPro"/>
</dbReference>
<accession>A0A6G5ZVH6</accession>
<dbReference type="InterPro" id="IPR001135">
    <property type="entry name" value="NADH_Q_OxRdtase_suD"/>
</dbReference>
<feature type="domain" description="NADH-quinone oxidoreductase subunit D" evidence="6">
    <location>
        <begin position="119"/>
        <end position="374"/>
    </location>
</feature>
<dbReference type="InterPro" id="IPR022885">
    <property type="entry name" value="NDH1_su_D/H"/>
</dbReference>
<dbReference type="AlphaFoldDB" id="A0A6G5ZVH6"/>
<keyword evidence="7" id="KW-0496">Mitochondrion</keyword>
<evidence type="ECO:0000259" key="6">
    <source>
        <dbReference type="Pfam" id="PF00346"/>
    </source>
</evidence>
<keyword evidence="2 5" id="KW-0813">Transport</keyword>
<evidence type="ECO:0000256" key="5">
    <source>
        <dbReference type="RuleBase" id="RU003685"/>
    </source>
</evidence>
<evidence type="ECO:0000256" key="4">
    <source>
        <dbReference type="ARBA" id="ARBA00023027"/>
    </source>
</evidence>
<sequence length="375" mass="41488">MTTFLLHFGPAHPAAHGVLRCMLYMRGEWIVSCSIVLGLLHRGTEKLMEYRNSTQAIGYMDRLDYVSPIANECAFVYSIEEALCVTHSGSASTMMSRIYMIEIMRIANHLLNIACHSGDLGCLITLLWLFEDRELLYTVSTSLCGSRVHAYAIIPYATRITLGPSVMHTLVVFITELSTKMETLINVILLHRLWGSRLLGVGTIASTHTSISGVMLRCTGITWDVRVIHNAYRYSSMSMSIVSGTTGDSYDRLLIRIMEVLVSASMVIQITGVLLTMEGVYSVDVSDYTLESLIGSFKQCISCYGHAIGVGLVEAPKGELYVMSSLDGVQLWRIRIRCPDILHLWLLHSIAVGLMLSDVVTLVGTIDVVFGSVDM</sequence>
<dbReference type="InterPro" id="IPR014029">
    <property type="entry name" value="NADH_UbQ_OxRdtase_49kDa_CS"/>
</dbReference>
<dbReference type="PROSITE" id="PS00535">
    <property type="entry name" value="COMPLEX1_49K"/>
    <property type="match status" value="1"/>
</dbReference>
<proteinExistence type="evidence at transcript level"/>
<dbReference type="GO" id="GO:0051287">
    <property type="term" value="F:NAD binding"/>
    <property type="evidence" value="ECO:0007669"/>
    <property type="project" value="InterPro"/>
</dbReference>
<dbReference type="InterPro" id="IPR029014">
    <property type="entry name" value="NiFe-Hase_large"/>
</dbReference>
<dbReference type="Gene3D" id="1.10.645.10">
    <property type="entry name" value="Cytochrome-c3 Hydrogenase, chain B"/>
    <property type="match status" value="1"/>
</dbReference>
<dbReference type="PANTHER" id="PTHR11993">
    <property type="entry name" value="NADH-UBIQUINONE OXIDOREDUCTASE 49 KDA SUBUNIT"/>
    <property type="match status" value="1"/>
</dbReference>
<dbReference type="PANTHER" id="PTHR11993:SF10">
    <property type="entry name" value="NADH DEHYDROGENASE [UBIQUINONE] IRON-SULFUR PROTEIN 2, MITOCHONDRIAL"/>
    <property type="match status" value="1"/>
</dbReference>
<geneLocation type="mitochondrion" evidence="7"/>
<evidence type="ECO:0000256" key="1">
    <source>
        <dbReference type="ARBA" id="ARBA00005769"/>
    </source>
</evidence>
<evidence type="ECO:0000313" key="7">
    <source>
        <dbReference type="EMBL" id="QHQ98710.1"/>
    </source>
</evidence>
<dbReference type="SUPFAM" id="SSF56762">
    <property type="entry name" value="HydB/Nqo4-like"/>
    <property type="match status" value="1"/>
</dbReference>
<keyword evidence="3 5" id="KW-1278">Translocase</keyword>
<protein>
    <submittedName>
        <fullName evidence="7">NADH dehydrogenase subunit 7</fullName>
    </submittedName>
</protein>
<evidence type="ECO:0000256" key="3">
    <source>
        <dbReference type="ARBA" id="ARBA00022967"/>
    </source>
</evidence>
<dbReference type="Pfam" id="PF00346">
    <property type="entry name" value="Complex1_49kDa"/>
    <property type="match status" value="1"/>
</dbReference>
<name>A0A6G5ZVH6_9EUGL</name>
<dbReference type="GO" id="GO:0048038">
    <property type="term" value="F:quinone binding"/>
    <property type="evidence" value="ECO:0007669"/>
    <property type="project" value="InterPro"/>
</dbReference>
<evidence type="ECO:0000256" key="2">
    <source>
        <dbReference type="ARBA" id="ARBA00022448"/>
    </source>
</evidence>
<keyword evidence="4 5" id="KW-0520">NAD</keyword>
<reference evidence="7" key="1">
    <citation type="journal article" date="2020" name="Nucleic Acids Res.">
        <title>Gene fragmentation and RNA editing without borders: eccentric mitochondrial genomes of diplonemids.</title>
        <authorList>
            <person name="Kaur B."/>
            <person name="Zahonova K."/>
            <person name="Valach M."/>
            <person name="Faktorova D."/>
            <person name="Prokopchuk G."/>
            <person name="Burger G."/>
            <person name="Lukes J."/>
        </authorList>
    </citation>
    <scope>NUCLEOTIDE SEQUENCE</scope>
</reference>
<organism evidence="7">
    <name type="scientific">Sulcionema specki</name>
    <dbReference type="NCBI Taxonomy" id="2016126"/>
    <lineage>
        <taxon>Eukaryota</taxon>
        <taxon>Discoba</taxon>
        <taxon>Euglenozoa</taxon>
        <taxon>Diplonemea</taxon>
        <taxon>Diplonemidae</taxon>
        <taxon>Sulcionema</taxon>
    </lineage>
</organism>
<comment type="similarity">
    <text evidence="1 5">Belongs to the complex I 49 kDa subunit family.</text>
</comment>